<dbReference type="EMBL" id="JADBDZ010000001">
    <property type="protein sequence ID" value="MBE1534221.1"/>
    <property type="molecule type" value="Genomic_DNA"/>
</dbReference>
<evidence type="ECO:0000259" key="3">
    <source>
        <dbReference type="Pfam" id="PF00296"/>
    </source>
</evidence>
<sequence length="384" mass="43759">MKLDLMYEFQPKPGPYAEPFPEGQKNAERQIYAEAFEQIKLADRLGFQTVWAVEHHFREGRSACPSNETVLGALSQITENIRLGFGVVLLPPGFQHPVRVAEKVATVDVLSGGRVEWGSGRSTPNEQLAFGVPADDRSRDMWREAFEFVIEAWSKDRMSWQSEYIDFPERFITPRPYQSPHPPAWLAAASPTSAYNAGKLGLGLLSFALMQPVEKMAEAIQTYRRGQADCVRPLPGFKNDRVGAYTLVHCTDDPAEAERYGIWKSVKWWYRNLAEFMLEWELAHLPEEEKQKAFPLLEPTIRGDIDIARYTEQDMIIVGTPEECLRKILRYEEAGVDQLLCYSQFGALPNEKVMRSIELLGTEVIPELEKRGHRVDYDALFKGA</sequence>
<dbReference type="InterPro" id="IPR011251">
    <property type="entry name" value="Luciferase-like_dom"/>
</dbReference>
<comment type="caution">
    <text evidence="4">The sequence shown here is derived from an EMBL/GenBank/DDBJ whole genome shotgun (WGS) entry which is preliminary data.</text>
</comment>
<gene>
    <name evidence="4" type="ORF">H4W34_004054</name>
</gene>
<reference evidence="4 5" key="1">
    <citation type="submission" date="2020-10" db="EMBL/GenBank/DDBJ databases">
        <title>Sequencing the genomes of 1000 actinobacteria strains.</title>
        <authorList>
            <person name="Klenk H.-P."/>
        </authorList>
    </citation>
    <scope>NUCLEOTIDE SEQUENCE [LARGE SCALE GENOMIC DNA]</scope>
    <source>
        <strain evidence="4 5">DSM 46744</strain>
    </source>
</reference>
<evidence type="ECO:0000313" key="4">
    <source>
        <dbReference type="EMBL" id="MBE1534221.1"/>
    </source>
</evidence>
<evidence type="ECO:0000256" key="2">
    <source>
        <dbReference type="ARBA" id="ARBA00023033"/>
    </source>
</evidence>
<dbReference type="Proteomes" id="UP000627838">
    <property type="component" value="Unassembled WGS sequence"/>
</dbReference>
<organism evidence="4 5">
    <name type="scientific">Actinomadura algeriensis</name>
    <dbReference type="NCBI Taxonomy" id="1679523"/>
    <lineage>
        <taxon>Bacteria</taxon>
        <taxon>Bacillati</taxon>
        <taxon>Actinomycetota</taxon>
        <taxon>Actinomycetes</taxon>
        <taxon>Streptosporangiales</taxon>
        <taxon>Thermomonosporaceae</taxon>
        <taxon>Actinomadura</taxon>
    </lineage>
</organism>
<accession>A0ABR9JUH2</accession>
<evidence type="ECO:0000313" key="5">
    <source>
        <dbReference type="Proteomes" id="UP000627838"/>
    </source>
</evidence>
<proteinExistence type="predicted"/>
<keyword evidence="2" id="KW-0503">Monooxygenase</keyword>
<dbReference type="PANTHER" id="PTHR30137:SF8">
    <property type="entry name" value="BLR5498 PROTEIN"/>
    <property type="match status" value="1"/>
</dbReference>
<dbReference type="InterPro" id="IPR050766">
    <property type="entry name" value="Bact_Lucif_Oxidored"/>
</dbReference>
<evidence type="ECO:0000256" key="1">
    <source>
        <dbReference type="ARBA" id="ARBA00023002"/>
    </source>
</evidence>
<keyword evidence="5" id="KW-1185">Reference proteome</keyword>
<dbReference type="RefSeq" id="WP_192760636.1">
    <property type="nucleotide sequence ID" value="NZ_JADBDZ010000001.1"/>
</dbReference>
<dbReference type="InterPro" id="IPR036661">
    <property type="entry name" value="Luciferase-like_sf"/>
</dbReference>
<dbReference type="Gene3D" id="3.20.20.30">
    <property type="entry name" value="Luciferase-like domain"/>
    <property type="match status" value="1"/>
</dbReference>
<dbReference type="SUPFAM" id="SSF51679">
    <property type="entry name" value="Bacterial luciferase-like"/>
    <property type="match status" value="1"/>
</dbReference>
<name>A0ABR9JUH2_9ACTN</name>
<protein>
    <submittedName>
        <fullName evidence="4">Alkanesulfonate monooxygenase SsuD/methylene tetrahydromethanopterin reductase-like flavin-dependent oxidoreductase (Luciferase family)</fullName>
    </submittedName>
</protein>
<dbReference type="PANTHER" id="PTHR30137">
    <property type="entry name" value="LUCIFERASE-LIKE MONOOXYGENASE"/>
    <property type="match status" value="1"/>
</dbReference>
<dbReference type="Pfam" id="PF00296">
    <property type="entry name" value="Bac_luciferase"/>
    <property type="match status" value="1"/>
</dbReference>
<keyword evidence="1" id="KW-0560">Oxidoreductase</keyword>
<feature type="domain" description="Luciferase-like" evidence="3">
    <location>
        <begin position="27"/>
        <end position="338"/>
    </location>
</feature>